<dbReference type="SUPFAM" id="SSF46548">
    <property type="entry name" value="alpha-helical ferredoxin"/>
    <property type="match status" value="1"/>
</dbReference>
<dbReference type="InterPro" id="IPR017896">
    <property type="entry name" value="4Fe4S_Fe-S-bd"/>
</dbReference>
<keyword evidence="4" id="KW-0411">Iron-sulfur</keyword>
<gene>
    <name evidence="6" type="ORF">MNBD_GAMMA21-883</name>
</gene>
<dbReference type="PANTHER" id="PTHR24960:SF79">
    <property type="entry name" value="PHOTOSYSTEM I IRON-SULFUR CENTER"/>
    <property type="match status" value="1"/>
</dbReference>
<evidence type="ECO:0000256" key="3">
    <source>
        <dbReference type="ARBA" id="ARBA00023004"/>
    </source>
</evidence>
<keyword evidence="1" id="KW-0004">4Fe-4S</keyword>
<dbReference type="Gene3D" id="3.30.70.20">
    <property type="match status" value="1"/>
</dbReference>
<dbReference type="AlphaFoldDB" id="A0A3B1AFI3"/>
<dbReference type="CDD" id="cd16373">
    <property type="entry name" value="DMSOR_beta_like"/>
    <property type="match status" value="1"/>
</dbReference>
<feature type="domain" description="4Fe-4S ferredoxin-type" evidence="5">
    <location>
        <begin position="156"/>
        <end position="184"/>
    </location>
</feature>
<organism evidence="6">
    <name type="scientific">hydrothermal vent metagenome</name>
    <dbReference type="NCBI Taxonomy" id="652676"/>
    <lineage>
        <taxon>unclassified sequences</taxon>
        <taxon>metagenomes</taxon>
        <taxon>ecological metagenomes</taxon>
    </lineage>
</organism>
<accession>A0A3B1AFI3</accession>
<evidence type="ECO:0000259" key="5">
    <source>
        <dbReference type="PROSITE" id="PS51379"/>
    </source>
</evidence>
<evidence type="ECO:0000313" key="6">
    <source>
        <dbReference type="EMBL" id="VAW91386.1"/>
    </source>
</evidence>
<dbReference type="Gene3D" id="3.30.70.3270">
    <property type="match status" value="1"/>
</dbReference>
<evidence type="ECO:0000256" key="2">
    <source>
        <dbReference type="ARBA" id="ARBA00022723"/>
    </source>
</evidence>
<protein>
    <recommendedName>
        <fullName evidence="5">4Fe-4S ferredoxin-type domain-containing protein</fullName>
    </recommendedName>
</protein>
<dbReference type="PROSITE" id="PS51379">
    <property type="entry name" value="4FE4S_FER_2"/>
    <property type="match status" value="3"/>
</dbReference>
<dbReference type="GO" id="GO:0046872">
    <property type="term" value="F:metal ion binding"/>
    <property type="evidence" value="ECO:0007669"/>
    <property type="project" value="UniProtKB-KW"/>
</dbReference>
<dbReference type="GO" id="GO:0051539">
    <property type="term" value="F:4 iron, 4 sulfur cluster binding"/>
    <property type="evidence" value="ECO:0007669"/>
    <property type="project" value="UniProtKB-KW"/>
</dbReference>
<proteinExistence type="predicted"/>
<dbReference type="SUPFAM" id="SSF54862">
    <property type="entry name" value="4Fe-4S ferredoxins"/>
    <property type="match status" value="1"/>
</dbReference>
<dbReference type="Pfam" id="PF13237">
    <property type="entry name" value="Fer4_10"/>
    <property type="match status" value="1"/>
</dbReference>
<dbReference type="InterPro" id="IPR050157">
    <property type="entry name" value="PSI_iron-sulfur_center"/>
</dbReference>
<reference evidence="6" key="1">
    <citation type="submission" date="2018-06" db="EMBL/GenBank/DDBJ databases">
        <authorList>
            <person name="Zhirakovskaya E."/>
        </authorList>
    </citation>
    <scope>NUCLEOTIDE SEQUENCE</scope>
</reference>
<keyword evidence="2" id="KW-0479">Metal-binding</keyword>
<dbReference type="InterPro" id="IPR017900">
    <property type="entry name" value="4Fe4S_Fe_S_CS"/>
</dbReference>
<name>A0A3B1AFI3_9ZZZZ</name>
<dbReference type="Pfam" id="PF12838">
    <property type="entry name" value="Fer4_7"/>
    <property type="match status" value="1"/>
</dbReference>
<feature type="domain" description="4Fe-4S ferredoxin-type" evidence="5">
    <location>
        <begin position="42"/>
        <end position="72"/>
    </location>
</feature>
<dbReference type="PANTHER" id="PTHR24960">
    <property type="entry name" value="PHOTOSYSTEM I IRON-SULFUR CENTER-RELATED"/>
    <property type="match status" value="1"/>
</dbReference>
<evidence type="ECO:0000256" key="1">
    <source>
        <dbReference type="ARBA" id="ARBA00022485"/>
    </source>
</evidence>
<keyword evidence="3" id="KW-0408">Iron</keyword>
<dbReference type="PROSITE" id="PS00198">
    <property type="entry name" value="4FE4S_FER_1"/>
    <property type="match status" value="2"/>
</dbReference>
<dbReference type="EMBL" id="UOFR01000011">
    <property type="protein sequence ID" value="VAW91386.1"/>
    <property type="molecule type" value="Genomic_DNA"/>
</dbReference>
<feature type="domain" description="4Fe-4S ferredoxin-type" evidence="5">
    <location>
        <begin position="79"/>
        <end position="110"/>
    </location>
</feature>
<evidence type="ECO:0000256" key="4">
    <source>
        <dbReference type="ARBA" id="ARBA00023014"/>
    </source>
</evidence>
<sequence length="207" mass="22243">MQKVTVGFGLIAFSSLPYILSKLLFPTVLADAHTRIPLPGALPNRADFLAACIGCGLCGEICPVDSIKFHSVDGGFAANTPYIDPSRIGCILCGYCMEVCPTEALTVTDIREVDMGTAQIDRVACYPWVDKGVCGACVSVCPLGDEAIDFEFANFYRPVVKEGCVGCGQCVEVCPEPSLPIRIVDRSQGTTARHGVGIRKKPEMMRF</sequence>